<comment type="caution">
    <text evidence="1">The sequence shown here is derived from an EMBL/GenBank/DDBJ whole genome shotgun (WGS) entry which is preliminary data.</text>
</comment>
<name>A0A1S1YU89_FLAPC</name>
<proteinExistence type="predicted"/>
<accession>A0A1S1YU89</accession>
<dbReference type="AlphaFoldDB" id="A0A1S1YU89"/>
<protein>
    <recommendedName>
        <fullName evidence="3">Lipoprotein</fullName>
    </recommendedName>
</protein>
<reference evidence="1 2" key="1">
    <citation type="journal article" date="2012" name="Int. J. Syst. Evol. Microbiol.">
        <title>Flammeovirga pacifica sp. nov., isolated from deep-sea sediment.</title>
        <authorList>
            <person name="Xu H."/>
            <person name="Fu Y."/>
            <person name="Yang N."/>
            <person name="Ding Z."/>
            <person name="Lai Q."/>
            <person name="Zeng R."/>
        </authorList>
    </citation>
    <scope>NUCLEOTIDE SEQUENCE [LARGE SCALE GENOMIC DNA]</scope>
    <source>
        <strain evidence="2">DSM 24597 / LMG 26175 / WPAGA1</strain>
    </source>
</reference>
<evidence type="ECO:0008006" key="3">
    <source>
        <dbReference type="Google" id="ProtNLM"/>
    </source>
</evidence>
<organism evidence="1 2">
    <name type="scientific">Flammeovirga pacifica</name>
    <dbReference type="NCBI Taxonomy" id="915059"/>
    <lineage>
        <taxon>Bacteria</taxon>
        <taxon>Pseudomonadati</taxon>
        <taxon>Bacteroidota</taxon>
        <taxon>Cytophagia</taxon>
        <taxon>Cytophagales</taxon>
        <taxon>Flammeovirgaceae</taxon>
        <taxon>Flammeovirga</taxon>
    </lineage>
</organism>
<dbReference type="STRING" id="915059.NH26_23690"/>
<sequence length="80" mass="9269">MKSKKILVVTLILISCNMRKDGKSYKINEPVIKNELSKEELDSLEKLLGPEKFKEHLKFINSIEDTFSVKGSNKIKFKKK</sequence>
<evidence type="ECO:0000313" key="1">
    <source>
        <dbReference type="EMBL" id="OHX64578.1"/>
    </source>
</evidence>
<evidence type="ECO:0000313" key="2">
    <source>
        <dbReference type="Proteomes" id="UP000179797"/>
    </source>
</evidence>
<keyword evidence="2" id="KW-1185">Reference proteome</keyword>
<dbReference type="Proteomes" id="UP000179797">
    <property type="component" value="Unassembled WGS sequence"/>
</dbReference>
<dbReference type="EMBL" id="JRYR02000002">
    <property type="protein sequence ID" value="OHX64578.1"/>
    <property type="molecule type" value="Genomic_DNA"/>
</dbReference>
<gene>
    <name evidence="1" type="ORF">NH26_23690</name>
</gene>
<dbReference type="PROSITE" id="PS51257">
    <property type="entry name" value="PROKAR_LIPOPROTEIN"/>
    <property type="match status" value="1"/>
</dbReference>